<proteinExistence type="inferred from homology"/>
<dbReference type="InterPro" id="IPR036291">
    <property type="entry name" value="NAD(P)-bd_dom_sf"/>
</dbReference>
<evidence type="ECO:0000313" key="3">
    <source>
        <dbReference type="Proteomes" id="UP001314903"/>
    </source>
</evidence>
<dbReference type="Pfam" id="PF13561">
    <property type="entry name" value="adh_short_C2"/>
    <property type="match status" value="1"/>
</dbReference>
<comment type="similarity">
    <text evidence="1">Belongs to the short-chain dehydrogenases/reductases (SDR) family.</text>
</comment>
<dbReference type="InterPro" id="IPR002347">
    <property type="entry name" value="SDR_fam"/>
</dbReference>
<evidence type="ECO:0000256" key="1">
    <source>
        <dbReference type="ARBA" id="ARBA00006484"/>
    </source>
</evidence>
<organism evidence="2 3">
    <name type="scientific">Acetoanaerobium pronyense</name>
    <dbReference type="NCBI Taxonomy" id="1482736"/>
    <lineage>
        <taxon>Bacteria</taxon>
        <taxon>Bacillati</taxon>
        <taxon>Bacillota</taxon>
        <taxon>Clostridia</taxon>
        <taxon>Peptostreptococcales</taxon>
        <taxon>Filifactoraceae</taxon>
        <taxon>Acetoanaerobium</taxon>
    </lineage>
</organism>
<dbReference type="CDD" id="cd05233">
    <property type="entry name" value="SDR_c"/>
    <property type="match status" value="1"/>
</dbReference>
<name>A0ABS4KH43_9FIRM</name>
<dbReference type="PROSITE" id="PS00061">
    <property type="entry name" value="ADH_SHORT"/>
    <property type="match status" value="1"/>
</dbReference>
<dbReference type="InterPro" id="IPR020904">
    <property type="entry name" value="Sc_DH/Rdtase_CS"/>
</dbReference>
<dbReference type="PRINTS" id="PR00080">
    <property type="entry name" value="SDRFAMILY"/>
</dbReference>
<keyword evidence="3" id="KW-1185">Reference proteome</keyword>
<protein>
    <submittedName>
        <fullName evidence="2">NAD(P)-dependent dehydrogenase (Short-subunit alcohol dehydrogenase family)</fullName>
    </submittedName>
</protein>
<dbReference type="EMBL" id="JAGGLI010000007">
    <property type="protein sequence ID" value="MBP2027101.1"/>
    <property type="molecule type" value="Genomic_DNA"/>
</dbReference>
<dbReference type="NCBIfam" id="NF005559">
    <property type="entry name" value="PRK07231.1"/>
    <property type="match status" value="1"/>
</dbReference>
<gene>
    <name evidence="2" type="ORF">J2Z35_000895</name>
</gene>
<dbReference type="SUPFAM" id="SSF51735">
    <property type="entry name" value="NAD(P)-binding Rossmann-fold domains"/>
    <property type="match status" value="1"/>
</dbReference>
<reference evidence="2 3" key="1">
    <citation type="submission" date="2021-03" db="EMBL/GenBank/DDBJ databases">
        <title>Genomic Encyclopedia of Type Strains, Phase IV (KMG-IV): sequencing the most valuable type-strain genomes for metagenomic binning, comparative biology and taxonomic classification.</title>
        <authorList>
            <person name="Goeker M."/>
        </authorList>
    </citation>
    <scope>NUCLEOTIDE SEQUENCE [LARGE SCALE GENOMIC DNA]</scope>
    <source>
        <strain evidence="2 3">DSM 27512</strain>
    </source>
</reference>
<sequence length="250" mass="26459">MKLNDKIAIVTGAGSGNGREIALELAREGAVVAILNRTKEKGDKTLSMIEENGGKGVSLEADVSDAKIFKEAISKVIEKYGKIDILVNNAGIFDGQETFPTTDEEAFDKIISVNLKGVFLGTKYALENMLENKYGVIINIASIAGLRGGTASPAYTASKHGVIGLTGDTATKHGPDGIRAIAICPGMIETAMTKDMLEDPSEQTKELIESIPLKRVGKPEEIGKLVAFLVSDDARYVTGTTVVIDGGMIS</sequence>
<dbReference type="Gene3D" id="3.40.50.720">
    <property type="entry name" value="NAD(P)-binding Rossmann-like Domain"/>
    <property type="match status" value="1"/>
</dbReference>
<accession>A0ABS4KH43</accession>
<comment type="caution">
    <text evidence="2">The sequence shown here is derived from an EMBL/GenBank/DDBJ whole genome shotgun (WGS) entry which is preliminary data.</text>
</comment>
<dbReference type="RefSeq" id="WP_209659816.1">
    <property type="nucleotide sequence ID" value="NZ_JAGGLI010000007.1"/>
</dbReference>
<dbReference type="PRINTS" id="PR00081">
    <property type="entry name" value="GDHRDH"/>
</dbReference>
<dbReference type="PANTHER" id="PTHR42760">
    <property type="entry name" value="SHORT-CHAIN DEHYDROGENASES/REDUCTASES FAMILY MEMBER"/>
    <property type="match status" value="1"/>
</dbReference>
<evidence type="ECO:0000313" key="2">
    <source>
        <dbReference type="EMBL" id="MBP2027101.1"/>
    </source>
</evidence>
<dbReference type="Proteomes" id="UP001314903">
    <property type="component" value="Unassembled WGS sequence"/>
</dbReference>